<keyword evidence="9 12" id="KW-0472">Membrane</keyword>
<keyword evidence="7 12" id="KW-0256">Endoplasmic reticulum</keyword>
<comment type="caution">
    <text evidence="13">The sequence shown here is derived from an EMBL/GenBank/DDBJ whole genome shotgun (WGS) entry which is preliminary data.</text>
</comment>
<feature type="transmembrane region" description="Helical" evidence="12">
    <location>
        <begin position="493"/>
        <end position="513"/>
    </location>
</feature>
<evidence type="ECO:0000256" key="2">
    <source>
        <dbReference type="ARBA" id="ARBA00004922"/>
    </source>
</evidence>
<dbReference type="OMA" id="VTMITHI"/>
<keyword evidence="5" id="KW-0808">Transferase</keyword>
<evidence type="ECO:0000256" key="3">
    <source>
        <dbReference type="ARBA" id="ARBA00007063"/>
    </source>
</evidence>
<keyword evidence="8 12" id="KW-1133">Transmembrane helix</keyword>
<dbReference type="OrthoDB" id="435339at2759"/>
<accession>A0A813HPB0</accession>
<comment type="catalytic activity">
    <reaction evidence="11">
        <text>an alpha-D-Man-(1-&gt;2)-alpha-D-Man-(1-&gt;2)-alpha-D-Man-(1-&gt;3)-[alpha-D-Man-(1-&gt;2)-alpha-D-Man-(1-&gt;3)-alpha-D-Man-(1-&gt;6)]-beta-D-Man-(1-&gt;4)-beta-D-GlcNAc-(1-&gt;4)-alpha-D-GlcNAc-diphospho-di-trans,poly-cis-dolichol + a di-trans,poly-cis-dolichyl beta-D-mannosyl phosphate = an alpha-D-Man-(1-&gt;2)-alpha-D-Man-(1-&gt;2)-alpha-D-Man-(1-&gt;3)-[alpha-D-Man-(1-&gt;2)-alpha-D-Man-(1-&gt;3)-[alpha-D-Man-(1-&gt;6)]-alpha-D-Man-(1-&gt;6)]-beta-D-Man-(1-&gt;4)-beta-D-GlcNAc-(1-&gt;4)-alpha-D-GlcNAc-diphospho-di-trans,poly-cis-dolichol + a di-trans,poly-cis-dolichyl phosphate + H(+)</text>
        <dbReference type="Rhea" id="RHEA:29535"/>
        <dbReference type="Rhea" id="RHEA-COMP:19498"/>
        <dbReference type="Rhea" id="RHEA-COMP:19501"/>
        <dbReference type="Rhea" id="RHEA-COMP:19518"/>
        <dbReference type="Rhea" id="RHEA-COMP:19519"/>
        <dbReference type="ChEBI" id="CHEBI:15378"/>
        <dbReference type="ChEBI" id="CHEBI:57683"/>
        <dbReference type="ChEBI" id="CHEBI:58211"/>
        <dbReference type="ChEBI" id="CHEBI:132517"/>
        <dbReference type="ChEBI" id="CHEBI:132519"/>
        <dbReference type="EC" id="2.4.1.260"/>
    </reaction>
    <physiologicalReaction direction="left-to-right" evidence="11">
        <dbReference type="Rhea" id="RHEA:29536"/>
    </physiologicalReaction>
</comment>
<evidence type="ECO:0000256" key="10">
    <source>
        <dbReference type="ARBA" id="ARBA00044721"/>
    </source>
</evidence>
<evidence type="ECO:0000256" key="5">
    <source>
        <dbReference type="ARBA" id="ARBA00022679"/>
    </source>
</evidence>
<evidence type="ECO:0000256" key="8">
    <source>
        <dbReference type="ARBA" id="ARBA00022989"/>
    </source>
</evidence>
<evidence type="ECO:0000256" key="1">
    <source>
        <dbReference type="ARBA" id="ARBA00004477"/>
    </source>
</evidence>
<dbReference type="GO" id="GO:0005789">
    <property type="term" value="C:endoplasmic reticulum membrane"/>
    <property type="evidence" value="ECO:0007669"/>
    <property type="project" value="UniProtKB-SubCell"/>
</dbReference>
<evidence type="ECO:0000313" key="14">
    <source>
        <dbReference type="Proteomes" id="UP000654075"/>
    </source>
</evidence>
<dbReference type="UniPathway" id="UPA00378"/>
<keyword evidence="4 12" id="KW-0328">Glycosyltransferase</keyword>
<evidence type="ECO:0000256" key="7">
    <source>
        <dbReference type="ARBA" id="ARBA00022824"/>
    </source>
</evidence>
<comment type="similarity">
    <text evidence="3 12">Belongs to the glycosyltransferase 22 family.</text>
</comment>
<gene>
    <name evidence="13" type="ORF">PGLA1383_LOCUS54968</name>
</gene>
<comment type="function">
    <text evidence="10">Mannosyltransferase that operates in the biosynthetic pathway of dolichol-linked oligosaccharides, the glycan precursors employed in protein asparagine (N)-glycosylation. The assembly of dolichol-linked oligosaccharides begins on the cytosolic side of the endoplasmic reticulum membrane and finishes in its lumen. The sequential addition of sugars to dolichol pyrophosphate produces dolichol-linked oligosaccharides containing fourteen sugars, including two GlcNAcs, nine mannoses and three glucoses. Once assembled, the oligosaccharide is transferred from the lipid to nascent proteins by oligosaccharyltransferases. In the lumen of the endoplasmic reticulum, adds the eighth mannose residue in an alpha-1,6 linkage onto Man(7)GlcNAc(2)-PP-dolichol to produce Man(8)GlcNAc(2)-PP-dolichol.</text>
</comment>
<feature type="non-terminal residue" evidence="13">
    <location>
        <position position="1"/>
    </location>
</feature>
<feature type="transmembrane region" description="Helical" evidence="12">
    <location>
        <begin position="471"/>
        <end position="487"/>
    </location>
</feature>
<evidence type="ECO:0000256" key="6">
    <source>
        <dbReference type="ARBA" id="ARBA00022692"/>
    </source>
</evidence>
<comment type="pathway">
    <text evidence="2">Protein modification; protein glycosylation.</text>
</comment>
<name>A0A813HPB0_POLGL</name>
<dbReference type="Proteomes" id="UP000654075">
    <property type="component" value="Unassembled WGS sequence"/>
</dbReference>
<dbReference type="InterPro" id="IPR005599">
    <property type="entry name" value="GPI_mannosylTrfase"/>
</dbReference>
<dbReference type="Pfam" id="PF03901">
    <property type="entry name" value="Glyco_transf_22"/>
    <property type="match status" value="2"/>
</dbReference>
<dbReference type="EMBL" id="CAJNNV010032446">
    <property type="protein sequence ID" value="CAE8640000.1"/>
    <property type="molecule type" value="Genomic_DNA"/>
</dbReference>
<dbReference type="GO" id="GO:0052917">
    <property type="term" value="F:dol-P-Man:Man(7)GlcNAc(2)-PP-Dol alpha-1,6-mannosyltransferase activity"/>
    <property type="evidence" value="ECO:0007669"/>
    <property type="project" value="UniProtKB-EC"/>
</dbReference>
<keyword evidence="14" id="KW-1185">Reference proteome</keyword>
<comment type="caution">
    <text evidence="12">Lacks conserved residue(s) required for the propagation of feature annotation.</text>
</comment>
<dbReference type="PANTHER" id="PTHR22760:SF1">
    <property type="entry name" value="DOL-P-MAN:MAN(7)GLCNAC(2)-PP-DOL ALPHA-1,6-MANNOSYLTRANSFERASE"/>
    <property type="match status" value="1"/>
</dbReference>
<evidence type="ECO:0000256" key="12">
    <source>
        <dbReference type="RuleBase" id="RU363075"/>
    </source>
</evidence>
<keyword evidence="6 12" id="KW-0812">Transmembrane</keyword>
<evidence type="ECO:0000256" key="9">
    <source>
        <dbReference type="ARBA" id="ARBA00023136"/>
    </source>
</evidence>
<evidence type="ECO:0000313" key="13">
    <source>
        <dbReference type="EMBL" id="CAE8640000.1"/>
    </source>
</evidence>
<evidence type="ECO:0000256" key="11">
    <source>
        <dbReference type="ARBA" id="ARBA00048899"/>
    </source>
</evidence>
<dbReference type="EC" id="2.4.1.-" evidence="12"/>
<evidence type="ECO:0000256" key="4">
    <source>
        <dbReference type="ARBA" id="ARBA00022676"/>
    </source>
</evidence>
<reference evidence="13" key="1">
    <citation type="submission" date="2021-02" db="EMBL/GenBank/DDBJ databases">
        <authorList>
            <person name="Dougan E. K."/>
            <person name="Rhodes N."/>
            <person name="Thang M."/>
            <person name="Chan C."/>
        </authorList>
    </citation>
    <scope>NUCLEOTIDE SEQUENCE</scope>
</reference>
<dbReference type="PANTHER" id="PTHR22760">
    <property type="entry name" value="GLYCOSYLTRANSFERASE"/>
    <property type="match status" value="1"/>
</dbReference>
<dbReference type="GO" id="GO:0006487">
    <property type="term" value="P:protein N-linked glycosylation"/>
    <property type="evidence" value="ECO:0007669"/>
    <property type="project" value="TreeGrafter"/>
</dbReference>
<organism evidence="13 14">
    <name type="scientific">Polarella glacialis</name>
    <name type="common">Dinoflagellate</name>
    <dbReference type="NCBI Taxonomy" id="89957"/>
    <lineage>
        <taxon>Eukaryota</taxon>
        <taxon>Sar</taxon>
        <taxon>Alveolata</taxon>
        <taxon>Dinophyceae</taxon>
        <taxon>Suessiales</taxon>
        <taxon>Suessiaceae</taxon>
        <taxon>Polarella</taxon>
    </lineage>
</organism>
<comment type="subcellular location">
    <subcellularLocation>
        <location evidence="1 12">Endoplasmic reticulum membrane</location>
        <topology evidence="1 12">Multi-pass membrane protein</topology>
    </subcellularLocation>
</comment>
<dbReference type="AlphaFoldDB" id="A0A813HPB0"/>
<sequence length="678" mass="72231">RRAIGTAAASAASPQVARRPCPAECADAAASSGSFPLAALAAGPYVGIASFLDARSLGRADVACRLLRGLNDQPTGPWHTMGEQTFFGMELDVVGGFQPFEQARTLGGNRSEDSWKARCALFRRSTPTFSAPFNGSEISHVDNPDEVAYCRCRLRTDLLDARPDRGVYIEVDVRSNVDNLSLAVVDFEGGGRSSVTFSPETGAVLRERKVREAPRAIEGTAMELHWDILLLVAIVLHIYLAPFTKVEESFNLQAVHDALVHGTDLASWDHLQFPGAVPRTFLGALFASALAWPAPGFFHCSGLALLTAVRLAVGICSWASHVRLRAVVSRTWGVPEARALGLLTALQFHLPFYMSRTLPNIFSLQLATLAHAELLGLALLGVAAAVFRCDLLVLIVTFFTAAFVTARAAALGAAASVAIDSVNGFVAALALAGDWGTHPALWYFYSALPRALLGALPLLVVGVLFERRARGPAAAALAFVALYSLLPHKELRFIFPAIPLLNAAAAAGAARCLRWKGLLKVLATLALLGLGVGTAFATAVMTVASSANYPGGVAMKGLHALEPPTSPALSVHIGNLAATSGVSRFSQERRDWRYSKEEGLSKDGLASRGFDRLLTEWPEVAGYRCVAAARGFETLAVQKWSWPPLSVVKVPRVFVLAKSADGATVPCSPENNYSDLEA</sequence>
<feature type="transmembrane region" description="Helical" evidence="12">
    <location>
        <begin position="442"/>
        <end position="464"/>
    </location>
</feature>
<proteinExistence type="inferred from homology"/>
<feature type="transmembrane region" description="Helical" evidence="12">
    <location>
        <begin position="525"/>
        <end position="547"/>
    </location>
</feature>
<protein>
    <recommendedName>
        <fullName evidence="12">Mannosyltransferase</fullName>
        <ecNumber evidence="12">2.4.1.-</ecNumber>
    </recommendedName>
</protein>